<accession>A0A4Z1A2V6</accession>
<sequence length="862" mass="99647">MNKLEGIVNSTVFNFRKTQSEILEILKARPIKYYKRIPTGNPNRPYKYFYTKNQFDKFTKVQQAVEKKKPVVQVSDLDNQIAQAQEKLRIHRDNSNPENKKLSEQQWETKLRSLQDEYRNLLKQKSIKDKSHTLTELEKLTFQRVHGVKAPDTIPVDNSGKFESQWVQTYVAEKLKEVNSEAEGDDFEKKIESEDTLSLIEKRLRTKDPKEVAARIGIFSEKDIDENIEYNQKQINDTKNNATLKTSNYGLYKQSLEENLVDLKVLKWLKTNNPFSNKSEEETLFSYADKVKDSVLEKKIEIEKKNYEDEILLKNSFPIGTKVILKPQALSNPKTILQNSSEEEVIITKSVLQDGKVYYHYEDSNSGTGFAPSEEFKSIPEKQPEKISELITKADPENRKIIEKSILGQQITEEENERNLVNDALNYNYEPKEVKVITFQLGYDTLDETIAKDYSEMPESALVFWDKKKMDLSNVATPPWFSSINETEVRRSGFRLLKFPLNTNELTGKYYVYSTSGVQIMTAKQIACVERFFQEKEKSKIGPRSRVKIYKNNTMGYTQLDIYKQKLFALGKKNRLPGSDPRYRELWSLHRKIDEVLGYVATDYELRFKDRITDGTYQKGEETSYGDSGTVNDLYDSLGVKVKMQNGSQVDKSSLKEVESGLKEVFQVFGDRSSMAKNFGLKISHSGKKMQHARKALGIYFPSFKAIGVNFIGHEESPNLTLAHEFAHFMDNYIGVREKKSFFASESGTGIESEIANVFRDGMARDFKAKAYWSRSCECFARALECYFNKKTNKPHIYRNGANPEEKYFEEKVAPLVEKFFQEKSEILKSILPSKYTNLVKRKVVELRNLTSTSPIDQNLKV</sequence>
<comment type="caution">
    <text evidence="2">The sequence shown here is derived from an EMBL/GenBank/DDBJ whole genome shotgun (WGS) entry which is preliminary data.</text>
</comment>
<evidence type="ECO:0000313" key="3">
    <source>
        <dbReference type="Proteomes" id="UP000297567"/>
    </source>
</evidence>
<dbReference type="InterPro" id="IPR024079">
    <property type="entry name" value="MetalloPept_cat_dom_sf"/>
</dbReference>
<feature type="coiled-coil region" evidence="1">
    <location>
        <begin position="74"/>
        <end position="124"/>
    </location>
</feature>
<protein>
    <submittedName>
        <fullName evidence="2">Uncharacterized protein</fullName>
    </submittedName>
</protein>
<evidence type="ECO:0000313" key="2">
    <source>
        <dbReference type="EMBL" id="TGL58623.1"/>
    </source>
</evidence>
<dbReference type="EMBL" id="RQGH01000035">
    <property type="protein sequence ID" value="TGL58623.1"/>
    <property type="molecule type" value="Genomic_DNA"/>
</dbReference>
<name>A0A4Z1A2V6_9LEPT</name>
<organism evidence="2 3">
    <name type="scientific">Leptospira jelokensis</name>
    <dbReference type="NCBI Taxonomy" id="2484931"/>
    <lineage>
        <taxon>Bacteria</taxon>
        <taxon>Pseudomonadati</taxon>
        <taxon>Spirochaetota</taxon>
        <taxon>Spirochaetia</taxon>
        <taxon>Leptospirales</taxon>
        <taxon>Leptospiraceae</taxon>
        <taxon>Leptospira</taxon>
    </lineage>
</organism>
<keyword evidence="1" id="KW-0175">Coiled coil</keyword>
<evidence type="ECO:0000256" key="1">
    <source>
        <dbReference type="SAM" id="Coils"/>
    </source>
</evidence>
<proteinExistence type="predicted"/>
<keyword evidence="3" id="KW-1185">Reference proteome</keyword>
<dbReference type="Gene3D" id="3.40.390.10">
    <property type="entry name" value="Collagenase (Catalytic Domain)"/>
    <property type="match status" value="1"/>
</dbReference>
<dbReference type="Proteomes" id="UP000297567">
    <property type="component" value="Unassembled WGS sequence"/>
</dbReference>
<reference evidence="2" key="1">
    <citation type="journal article" date="2019" name="PLoS Negl. Trop. Dis.">
        <title>Revisiting the worldwide diversity of Leptospira species in the environment.</title>
        <authorList>
            <person name="Vincent A.T."/>
            <person name="Schiettekatte O."/>
            <person name="Bourhy P."/>
            <person name="Veyrier F.J."/>
            <person name="Picardeau M."/>
        </authorList>
    </citation>
    <scope>NUCLEOTIDE SEQUENCE [LARGE SCALE GENOMIC DNA]</scope>
    <source>
        <strain evidence="2">201702451</strain>
    </source>
</reference>
<gene>
    <name evidence="2" type="ORF">EHQ62_17155</name>
</gene>
<dbReference type="AlphaFoldDB" id="A0A4Z1A2V6"/>
<dbReference type="RefSeq" id="WP_135645106.1">
    <property type="nucleotide sequence ID" value="NZ_RQGH01000035.1"/>
</dbReference>
<dbReference type="GO" id="GO:0008237">
    <property type="term" value="F:metallopeptidase activity"/>
    <property type="evidence" value="ECO:0007669"/>
    <property type="project" value="InterPro"/>
</dbReference>